<dbReference type="Proteomes" id="UP000030765">
    <property type="component" value="Unassembled WGS sequence"/>
</dbReference>
<accession>A0A084WCQ5</accession>
<organism evidence="2">
    <name type="scientific">Anopheles sinensis</name>
    <name type="common">Mosquito</name>
    <dbReference type="NCBI Taxonomy" id="74873"/>
    <lineage>
        <taxon>Eukaryota</taxon>
        <taxon>Metazoa</taxon>
        <taxon>Ecdysozoa</taxon>
        <taxon>Arthropoda</taxon>
        <taxon>Hexapoda</taxon>
        <taxon>Insecta</taxon>
        <taxon>Pterygota</taxon>
        <taxon>Neoptera</taxon>
        <taxon>Endopterygota</taxon>
        <taxon>Diptera</taxon>
        <taxon>Nematocera</taxon>
        <taxon>Culicoidea</taxon>
        <taxon>Culicidae</taxon>
        <taxon>Anophelinae</taxon>
        <taxon>Anopheles</taxon>
    </lineage>
</organism>
<reference evidence="2 4" key="1">
    <citation type="journal article" date="2014" name="BMC Genomics">
        <title>Genome sequence of Anopheles sinensis provides insight into genetics basis of mosquito competence for malaria parasites.</title>
        <authorList>
            <person name="Zhou D."/>
            <person name="Zhang D."/>
            <person name="Ding G."/>
            <person name="Shi L."/>
            <person name="Hou Q."/>
            <person name="Ye Y."/>
            <person name="Xu Y."/>
            <person name="Zhou H."/>
            <person name="Xiong C."/>
            <person name="Li S."/>
            <person name="Yu J."/>
            <person name="Hong S."/>
            <person name="Yu X."/>
            <person name="Zou P."/>
            <person name="Chen C."/>
            <person name="Chang X."/>
            <person name="Wang W."/>
            <person name="Lv Y."/>
            <person name="Sun Y."/>
            <person name="Ma L."/>
            <person name="Shen B."/>
            <person name="Zhu C."/>
        </authorList>
    </citation>
    <scope>NUCLEOTIDE SEQUENCE [LARGE SCALE GENOMIC DNA]</scope>
</reference>
<sequence>MCGCSMECGRIGRMWPVEKPEDDGFVMRDDIRAGGGDRRGLLTTHYGWLNGDRRRLRESHKSPTSAEAVRNYEKPPDRNQKTCASGDEPSRRFGAGAAKGAVMAHANPALQHTKDVERWAEVGGTHTRDWLAQFLPFGNRGEQ</sequence>
<feature type="region of interest" description="Disordered" evidence="1">
    <location>
        <begin position="56"/>
        <end position="94"/>
    </location>
</feature>
<feature type="compositionally biased region" description="Basic and acidic residues" evidence="1">
    <location>
        <begin position="70"/>
        <end position="80"/>
    </location>
</feature>
<gene>
    <name evidence="2" type="ORF">ZHAS_00016111</name>
</gene>
<evidence type="ECO:0000313" key="4">
    <source>
        <dbReference type="Proteomes" id="UP000030765"/>
    </source>
</evidence>
<dbReference type="AlphaFoldDB" id="A0A084WCQ5"/>
<protein>
    <submittedName>
        <fullName evidence="2 3">Uncharacterized protein</fullName>
    </submittedName>
</protein>
<reference evidence="3" key="2">
    <citation type="submission" date="2020-05" db="UniProtKB">
        <authorList>
            <consortium name="EnsemblMetazoa"/>
        </authorList>
    </citation>
    <scope>IDENTIFICATION</scope>
</reference>
<keyword evidence="4" id="KW-1185">Reference proteome</keyword>
<evidence type="ECO:0000313" key="2">
    <source>
        <dbReference type="EMBL" id="KFB47999.1"/>
    </source>
</evidence>
<name>A0A084WCQ5_ANOSI</name>
<dbReference type="EMBL" id="ATLV01022817">
    <property type="status" value="NOT_ANNOTATED_CDS"/>
    <property type="molecule type" value="Genomic_DNA"/>
</dbReference>
<proteinExistence type="predicted"/>
<evidence type="ECO:0000313" key="3">
    <source>
        <dbReference type="EnsemblMetazoa" id="ASIC016111-PA"/>
    </source>
</evidence>
<dbReference type="EnsemblMetazoa" id="ASIC016111-RA">
    <property type="protein sequence ID" value="ASIC016111-PA"/>
    <property type="gene ID" value="ASIC016111"/>
</dbReference>
<dbReference type="VEuPathDB" id="VectorBase:ASIC016111"/>
<evidence type="ECO:0000256" key="1">
    <source>
        <dbReference type="SAM" id="MobiDB-lite"/>
    </source>
</evidence>
<dbReference type="EMBL" id="KE525337">
    <property type="protein sequence ID" value="KFB47999.1"/>
    <property type="molecule type" value="Genomic_DNA"/>
</dbReference>